<dbReference type="EMBL" id="UYYB01112863">
    <property type="protein sequence ID" value="VDM81428.1"/>
    <property type="molecule type" value="Genomic_DNA"/>
</dbReference>
<evidence type="ECO:0000313" key="2">
    <source>
        <dbReference type="Proteomes" id="UP000270094"/>
    </source>
</evidence>
<gene>
    <name evidence="1" type="ORF">SVUK_LOCUS16426</name>
</gene>
<protein>
    <submittedName>
        <fullName evidence="1">Uncharacterized protein</fullName>
    </submittedName>
</protein>
<name>A0A3P7LQB7_STRVU</name>
<dbReference type="AlphaFoldDB" id="A0A3P7LQB7"/>
<keyword evidence="2" id="KW-1185">Reference proteome</keyword>
<reference evidence="1 2" key="1">
    <citation type="submission" date="2018-11" db="EMBL/GenBank/DDBJ databases">
        <authorList>
            <consortium name="Pathogen Informatics"/>
        </authorList>
    </citation>
    <scope>NUCLEOTIDE SEQUENCE [LARGE SCALE GENOMIC DNA]</scope>
</reference>
<proteinExistence type="predicted"/>
<dbReference type="Proteomes" id="UP000270094">
    <property type="component" value="Unassembled WGS sequence"/>
</dbReference>
<evidence type="ECO:0000313" key="1">
    <source>
        <dbReference type="EMBL" id="VDM81428.1"/>
    </source>
</evidence>
<accession>A0A3P7LQB7</accession>
<sequence length="76" mass="8453">MMMMSISIITRRVGRKRVALAICAIHGGDTIARNRSVKLPVTLQCWLDSQKLVGYAPYPKLKRIKGSIAAKVIDWG</sequence>
<organism evidence="1 2">
    <name type="scientific">Strongylus vulgaris</name>
    <name type="common">Blood worm</name>
    <dbReference type="NCBI Taxonomy" id="40348"/>
    <lineage>
        <taxon>Eukaryota</taxon>
        <taxon>Metazoa</taxon>
        <taxon>Ecdysozoa</taxon>
        <taxon>Nematoda</taxon>
        <taxon>Chromadorea</taxon>
        <taxon>Rhabditida</taxon>
        <taxon>Rhabditina</taxon>
        <taxon>Rhabditomorpha</taxon>
        <taxon>Strongyloidea</taxon>
        <taxon>Strongylidae</taxon>
        <taxon>Strongylus</taxon>
    </lineage>
</organism>